<dbReference type="Gene3D" id="3.40.47.10">
    <property type="match status" value="2"/>
</dbReference>
<dbReference type="Proteomes" id="UP001519344">
    <property type="component" value="Unassembled WGS sequence"/>
</dbReference>
<dbReference type="InterPro" id="IPR014030">
    <property type="entry name" value="Ketoacyl_synth_N"/>
</dbReference>
<keyword evidence="2 3" id="KW-0808">Transferase</keyword>
<dbReference type="SUPFAM" id="SSF53901">
    <property type="entry name" value="Thiolase-like"/>
    <property type="match status" value="4"/>
</dbReference>
<dbReference type="CDD" id="cd00834">
    <property type="entry name" value="KAS_I_II"/>
    <property type="match status" value="1"/>
</dbReference>
<evidence type="ECO:0000313" key="6">
    <source>
        <dbReference type="Proteomes" id="UP001519344"/>
    </source>
</evidence>
<dbReference type="InterPro" id="IPR020841">
    <property type="entry name" value="PKS_Beta-ketoAc_synthase_dom"/>
</dbReference>
<reference evidence="5 6" key="1">
    <citation type="submission" date="2021-03" db="EMBL/GenBank/DDBJ databases">
        <title>Genomic Encyclopedia of Type Strains, Phase IV (KMG-IV): sequencing the most valuable type-strain genomes for metagenomic binning, comparative biology and taxonomic classification.</title>
        <authorList>
            <person name="Goeker M."/>
        </authorList>
    </citation>
    <scope>NUCLEOTIDE SEQUENCE [LARGE SCALE GENOMIC DNA]</scope>
    <source>
        <strain evidence="5 6">DSM 24950</strain>
    </source>
</reference>
<dbReference type="EC" id="2.3.1.179" evidence="5"/>
<dbReference type="GO" id="GO:0004315">
    <property type="term" value="F:3-oxoacyl-[acyl-carrier-protein] synthase activity"/>
    <property type="evidence" value="ECO:0007669"/>
    <property type="project" value="UniProtKB-EC"/>
</dbReference>
<dbReference type="RefSeq" id="WP_209856104.1">
    <property type="nucleotide sequence ID" value="NZ_JAGGKV010000015.1"/>
</dbReference>
<protein>
    <submittedName>
        <fullName evidence="5">3-oxoacyl-[acyl-carrier-protein] synthase II</fullName>
        <ecNumber evidence="5">2.3.1.179</ecNumber>
    </submittedName>
</protein>
<dbReference type="InterPro" id="IPR018201">
    <property type="entry name" value="Ketoacyl_synth_AS"/>
</dbReference>
<comment type="caution">
    <text evidence="5">The sequence shown here is derived from an EMBL/GenBank/DDBJ whole genome shotgun (WGS) entry which is preliminary data.</text>
</comment>
<dbReference type="PROSITE" id="PS52004">
    <property type="entry name" value="KS3_2"/>
    <property type="match status" value="1"/>
</dbReference>
<name>A0ABS4I3W4_9BACL</name>
<proteinExistence type="inferred from homology"/>
<dbReference type="EMBL" id="JAGGKV010000015">
    <property type="protein sequence ID" value="MBP1965611.1"/>
    <property type="molecule type" value="Genomic_DNA"/>
</dbReference>
<keyword evidence="6" id="KW-1185">Reference proteome</keyword>
<dbReference type="PROSITE" id="PS00606">
    <property type="entry name" value="KS3_1"/>
    <property type="match status" value="1"/>
</dbReference>
<dbReference type="Pfam" id="PF02801">
    <property type="entry name" value="Ketoacyl-synt_C"/>
    <property type="match status" value="1"/>
</dbReference>
<keyword evidence="5" id="KW-0012">Acyltransferase</keyword>
<dbReference type="InterPro" id="IPR014031">
    <property type="entry name" value="Ketoacyl_synth_C"/>
</dbReference>
<dbReference type="Pfam" id="PF00109">
    <property type="entry name" value="ketoacyl-synt"/>
    <property type="match status" value="2"/>
</dbReference>
<dbReference type="InterPro" id="IPR000794">
    <property type="entry name" value="Beta-ketoacyl_synthase"/>
</dbReference>
<dbReference type="SMART" id="SM00825">
    <property type="entry name" value="PKS_KS"/>
    <property type="match status" value="1"/>
</dbReference>
<evidence type="ECO:0000256" key="2">
    <source>
        <dbReference type="ARBA" id="ARBA00022679"/>
    </source>
</evidence>
<dbReference type="PANTHER" id="PTHR11712">
    <property type="entry name" value="POLYKETIDE SYNTHASE-RELATED"/>
    <property type="match status" value="1"/>
</dbReference>
<organism evidence="5 6">
    <name type="scientific">Paenibacillus aceris</name>
    <dbReference type="NCBI Taxonomy" id="869555"/>
    <lineage>
        <taxon>Bacteria</taxon>
        <taxon>Bacillati</taxon>
        <taxon>Bacillota</taxon>
        <taxon>Bacilli</taxon>
        <taxon>Bacillales</taxon>
        <taxon>Paenibacillaceae</taxon>
        <taxon>Paenibacillus</taxon>
    </lineage>
</organism>
<feature type="domain" description="Ketosynthase family 3 (KS3)" evidence="4">
    <location>
        <begin position="6"/>
        <end position="402"/>
    </location>
</feature>
<comment type="similarity">
    <text evidence="1 3">Belongs to the thiolase-like superfamily. Beta-ketoacyl-ACP synthases family.</text>
</comment>
<evidence type="ECO:0000256" key="3">
    <source>
        <dbReference type="RuleBase" id="RU003694"/>
    </source>
</evidence>
<accession>A0ABS4I3W4</accession>
<dbReference type="InterPro" id="IPR016039">
    <property type="entry name" value="Thiolase-like"/>
</dbReference>
<evidence type="ECO:0000259" key="4">
    <source>
        <dbReference type="PROSITE" id="PS52004"/>
    </source>
</evidence>
<evidence type="ECO:0000256" key="1">
    <source>
        <dbReference type="ARBA" id="ARBA00008467"/>
    </source>
</evidence>
<evidence type="ECO:0000313" key="5">
    <source>
        <dbReference type="EMBL" id="MBP1965611.1"/>
    </source>
</evidence>
<dbReference type="PANTHER" id="PTHR11712:SF336">
    <property type="entry name" value="3-OXOACYL-[ACYL-CARRIER-PROTEIN] SYNTHASE, MITOCHONDRIAL"/>
    <property type="match status" value="1"/>
</dbReference>
<gene>
    <name evidence="5" type="ORF">J2Z65_004856</name>
</gene>
<sequence length="783" mass="83777">MKLKPKNRVVVTGIGIICSLGADKSQVLAKMKKNETGIGSITRFHTDKFISRIGAEVKDYQPENFFSEEEQERYDYCSQFGIIAAKEAMAESGIAITNENAARFGVAFGTCNGGINSLEEQATVTELDVDRTSRYPFFQQGDNIAMYFGMQGPVNTLNTACAASGNAIGYAYDMITAGYADKMLAGGSDSMSSSVYAGFNVLQALNTVPCSPYNNKFGLSLGEGAAFVVLESLESALARNATIYSEICGYGLSSDAYHETAPEPEGKGIQLAVEFALNNAGISKDQIDYINTHGTGTKANDSAELYGLRQLFGEERFSQILISSSKAYFGHNLGAAASIEYVTTLLALQEGLLPATLHFETPRDDVNWANLVVNEMRESSVKYFLCNNSAFGGHNCSIVSYNWAEGGRIAEELHTQEPKRVAVVGLGTVSRFGHRSGSILPWLAEDGMAVTAAESSFSLKEYNKELYERRMNPLSQYSIGAAHLALQDADLSTSENSCEIGLFYGTSRGSLESAQKYLSAIFEKGPEHASGVYFPDMVLNSTAGKIAKKLGLRGYGTSMSTGGNDGLNSALYGYETIRAGVQKYSLIGAGDERSLFSTQVDTALGLDNIPYEIGEGSAFLVLMDLEQAKLEGKEVYAELKGFGTAFSGTKGGSDGSAVTRVIEMALARSGVEASSIDFVLFNSFIGMDEPSAEREALDELFSDNELSVVCLNDRFGYCESTGSLFHLSAAVDILHANKQISDTGLDVAAAAAFVSKGMKGNYGLVVSSSINGNYTAVVVAPGE</sequence>